<evidence type="ECO:0000256" key="3">
    <source>
        <dbReference type="ARBA" id="ARBA00022989"/>
    </source>
</evidence>
<dbReference type="GO" id="GO:0005886">
    <property type="term" value="C:plasma membrane"/>
    <property type="evidence" value="ECO:0007669"/>
    <property type="project" value="TreeGrafter"/>
</dbReference>
<keyword evidence="4" id="KW-0472">Membrane</keyword>
<organism evidence="5 6">
    <name type="scientific">Schistosoma mattheei</name>
    <dbReference type="NCBI Taxonomy" id="31246"/>
    <lineage>
        <taxon>Eukaryota</taxon>
        <taxon>Metazoa</taxon>
        <taxon>Spiralia</taxon>
        <taxon>Lophotrochozoa</taxon>
        <taxon>Platyhelminthes</taxon>
        <taxon>Trematoda</taxon>
        <taxon>Digenea</taxon>
        <taxon>Strigeidida</taxon>
        <taxon>Schistosomatoidea</taxon>
        <taxon>Schistosomatidae</taxon>
        <taxon>Schistosoma</taxon>
    </lineage>
</organism>
<reference evidence="5 6" key="1">
    <citation type="submission" date="2018-11" db="EMBL/GenBank/DDBJ databases">
        <authorList>
            <consortium name="Pathogen Informatics"/>
        </authorList>
    </citation>
    <scope>NUCLEOTIDE SEQUENCE [LARGE SCALE GENOMIC DNA]</scope>
    <source>
        <strain>Denwood</strain>
        <strain evidence="6">Zambia</strain>
    </source>
</reference>
<gene>
    <name evidence="5" type="ORF">SMTD_LOCUS2719</name>
</gene>
<dbReference type="PANTHER" id="PTHR46141:SF1">
    <property type="entry name" value="SODIUM LEAK CHANNEL NALCN"/>
    <property type="match status" value="1"/>
</dbReference>
<name>A0A183NKT1_9TREM</name>
<keyword evidence="3" id="KW-1133">Transmembrane helix</keyword>
<dbReference type="PANTHER" id="PTHR46141">
    <property type="entry name" value="SODIUM LEAK CHANNEL NON-SELECTIVE PROTEIN"/>
    <property type="match status" value="1"/>
</dbReference>
<dbReference type="GO" id="GO:0005261">
    <property type="term" value="F:monoatomic cation channel activity"/>
    <property type="evidence" value="ECO:0007669"/>
    <property type="project" value="InterPro"/>
</dbReference>
<dbReference type="InterPro" id="IPR028823">
    <property type="entry name" value="NALCN"/>
</dbReference>
<evidence type="ECO:0000313" key="5">
    <source>
        <dbReference type="EMBL" id="VDO89095.1"/>
    </source>
</evidence>
<evidence type="ECO:0000313" key="6">
    <source>
        <dbReference type="Proteomes" id="UP000269396"/>
    </source>
</evidence>
<protein>
    <submittedName>
        <fullName evidence="5">Uncharacterized protein</fullName>
    </submittedName>
</protein>
<evidence type="ECO:0000256" key="4">
    <source>
        <dbReference type="ARBA" id="ARBA00023136"/>
    </source>
</evidence>
<keyword evidence="6" id="KW-1185">Reference proteome</keyword>
<evidence type="ECO:0000256" key="1">
    <source>
        <dbReference type="ARBA" id="ARBA00004141"/>
    </source>
</evidence>
<dbReference type="EMBL" id="UZAL01004053">
    <property type="protein sequence ID" value="VDO89095.1"/>
    <property type="molecule type" value="Genomic_DNA"/>
</dbReference>
<keyword evidence="2" id="KW-0812">Transmembrane</keyword>
<comment type="subcellular location">
    <subcellularLocation>
        <location evidence="1">Membrane</location>
        <topology evidence="1">Multi-pass membrane protein</topology>
    </subcellularLocation>
</comment>
<proteinExistence type="predicted"/>
<dbReference type="InterPro" id="IPR027359">
    <property type="entry name" value="Volt_channel_dom_sf"/>
</dbReference>
<dbReference type="Gene3D" id="1.20.120.350">
    <property type="entry name" value="Voltage-gated potassium channels. Chain C"/>
    <property type="match status" value="1"/>
</dbReference>
<accession>A0A183NKT1</accession>
<dbReference type="GO" id="GO:0032224">
    <property type="term" value="P:positive regulation of synaptic transmission, cholinergic"/>
    <property type="evidence" value="ECO:0007669"/>
    <property type="project" value="TreeGrafter"/>
</dbReference>
<evidence type="ECO:0000256" key="2">
    <source>
        <dbReference type="ARBA" id="ARBA00022692"/>
    </source>
</evidence>
<dbReference type="Proteomes" id="UP000269396">
    <property type="component" value="Unassembled WGS sequence"/>
</dbReference>
<dbReference type="GO" id="GO:0032230">
    <property type="term" value="P:positive regulation of synaptic transmission, GABAergic"/>
    <property type="evidence" value="ECO:0007669"/>
    <property type="project" value="TreeGrafter"/>
</dbReference>
<dbReference type="STRING" id="31246.A0A183NKT1"/>
<sequence length="123" mass="14628">MQFGDFRNSSGGIDQKRNRAYFQKSWNYFDAFMLLCIWASLALQCVEFYVTFHCSVNSNDEENILYNNNINKDYFTCSNNENFRRNYGFLSVIRCPRPLILIRVFRAVLRLQLPQARVKAIFQ</sequence>
<dbReference type="AlphaFoldDB" id="A0A183NKT1"/>